<proteinExistence type="inferred from homology"/>
<keyword evidence="2" id="KW-0964">Secreted</keyword>
<keyword evidence="9" id="KW-1185">Reference proteome</keyword>
<organism evidence="8 9">
    <name type="scientific">Cinchona calisaya</name>
    <dbReference type="NCBI Taxonomy" id="153742"/>
    <lineage>
        <taxon>Eukaryota</taxon>
        <taxon>Viridiplantae</taxon>
        <taxon>Streptophyta</taxon>
        <taxon>Embryophyta</taxon>
        <taxon>Tracheophyta</taxon>
        <taxon>Spermatophyta</taxon>
        <taxon>Magnoliopsida</taxon>
        <taxon>eudicotyledons</taxon>
        <taxon>Gunneridae</taxon>
        <taxon>Pentapetalae</taxon>
        <taxon>asterids</taxon>
        <taxon>lamiids</taxon>
        <taxon>Gentianales</taxon>
        <taxon>Rubiaceae</taxon>
        <taxon>Cinchonoideae</taxon>
        <taxon>Cinchoneae</taxon>
        <taxon>Cinchona</taxon>
    </lineage>
</organism>
<comment type="subcellular location">
    <subcellularLocation>
        <location evidence="1">Secreted</location>
    </subcellularLocation>
</comment>
<evidence type="ECO:0000313" key="8">
    <source>
        <dbReference type="EMBL" id="KAL3520649.1"/>
    </source>
</evidence>
<name>A0ABD2ZMH9_9GENT</name>
<evidence type="ECO:0000256" key="6">
    <source>
        <dbReference type="SAM" id="SignalP"/>
    </source>
</evidence>
<dbReference type="InterPro" id="IPR002902">
    <property type="entry name" value="GNK2"/>
</dbReference>
<evidence type="ECO:0000256" key="4">
    <source>
        <dbReference type="ARBA" id="ARBA00022737"/>
    </source>
</evidence>
<evidence type="ECO:0000256" key="2">
    <source>
        <dbReference type="ARBA" id="ARBA00022525"/>
    </source>
</evidence>
<dbReference type="Proteomes" id="UP001630127">
    <property type="component" value="Unassembled WGS sequence"/>
</dbReference>
<dbReference type="AlphaFoldDB" id="A0ABD2ZMH9"/>
<accession>A0ABD2ZMH9</accession>
<feature type="domain" description="Gnk2-homologous" evidence="7">
    <location>
        <begin position="1"/>
        <end position="99"/>
    </location>
</feature>
<evidence type="ECO:0000256" key="3">
    <source>
        <dbReference type="ARBA" id="ARBA00022729"/>
    </source>
</evidence>
<gene>
    <name evidence="8" type="ORF">ACH5RR_018798</name>
</gene>
<comment type="caution">
    <text evidence="8">The sequence shown here is derived from an EMBL/GenBank/DDBJ whole genome shotgun (WGS) entry which is preliminary data.</text>
</comment>
<evidence type="ECO:0000256" key="5">
    <source>
        <dbReference type="ARBA" id="ARBA00038515"/>
    </source>
</evidence>
<reference evidence="8 9" key="1">
    <citation type="submission" date="2024-11" db="EMBL/GenBank/DDBJ databases">
        <title>A near-complete genome assembly of Cinchona calisaya.</title>
        <authorList>
            <person name="Lian D.C."/>
            <person name="Zhao X.W."/>
            <person name="Wei L."/>
        </authorList>
    </citation>
    <scope>NUCLEOTIDE SEQUENCE [LARGE SCALE GENOMIC DNA]</scope>
    <source>
        <tissue evidence="8">Nenye</tissue>
    </source>
</reference>
<sequence>MDYQKLSISLFVLLSIALFIQLTAGAGPLFHTCTIYQNFTANSTYDKNLNILLRGDISSIDCRTCVSEATNAIRQICPYNIAANIWYEYCSLEYSNFNEFGYPLSTGYFLRSEYNVSSPISSLVEIQKFLYGLSDEASVSKNLFAKGIKELEGSLLLNVYGLVQCPLDLTPGNCSTCIKGRVDDLSDLFDGKGAQFVSTTCNVRYEFYPFFKT</sequence>
<dbReference type="InterPro" id="IPR038408">
    <property type="entry name" value="GNK2_sf"/>
</dbReference>
<evidence type="ECO:0000259" key="7">
    <source>
        <dbReference type="PROSITE" id="PS51473"/>
    </source>
</evidence>
<dbReference type="EMBL" id="JBJUIK010000008">
    <property type="protein sequence ID" value="KAL3520649.1"/>
    <property type="molecule type" value="Genomic_DNA"/>
</dbReference>
<comment type="similarity">
    <text evidence="5">Belongs to the cysteine-rich repeat secretory protein family.</text>
</comment>
<dbReference type="GO" id="GO:0005576">
    <property type="term" value="C:extracellular region"/>
    <property type="evidence" value="ECO:0007669"/>
    <property type="project" value="UniProtKB-SubCell"/>
</dbReference>
<feature type="signal peptide" evidence="6">
    <location>
        <begin position="1"/>
        <end position="25"/>
    </location>
</feature>
<keyword evidence="3 6" id="KW-0732">Signal</keyword>
<dbReference type="CDD" id="cd23509">
    <property type="entry name" value="Gnk2-like"/>
    <property type="match status" value="2"/>
</dbReference>
<dbReference type="Pfam" id="PF01657">
    <property type="entry name" value="Stress-antifung"/>
    <property type="match status" value="2"/>
</dbReference>
<keyword evidence="4" id="KW-0677">Repeat</keyword>
<protein>
    <recommendedName>
        <fullName evidence="7">Gnk2-homologous domain-containing protein</fullName>
    </recommendedName>
</protein>
<evidence type="ECO:0000313" key="9">
    <source>
        <dbReference type="Proteomes" id="UP001630127"/>
    </source>
</evidence>
<evidence type="ECO:0000256" key="1">
    <source>
        <dbReference type="ARBA" id="ARBA00004613"/>
    </source>
</evidence>
<dbReference type="InterPro" id="IPR050581">
    <property type="entry name" value="CRR_secretory_protein"/>
</dbReference>
<feature type="chain" id="PRO_5044779391" description="Gnk2-homologous domain-containing protein" evidence="6">
    <location>
        <begin position="26"/>
        <end position="213"/>
    </location>
</feature>
<dbReference type="PANTHER" id="PTHR32411">
    <property type="entry name" value="CYSTEINE-RICH REPEAT SECRETORY PROTEIN 38-RELATED"/>
    <property type="match status" value="1"/>
</dbReference>
<feature type="domain" description="Gnk2-homologous" evidence="7">
    <location>
        <begin position="104"/>
        <end position="210"/>
    </location>
</feature>
<dbReference type="PANTHER" id="PTHR32411:SF43">
    <property type="entry name" value="CYSTEINE-RICH REPEAT SECRETORY PROTEIN 38"/>
    <property type="match status" value="1"/>
</dbReference>
<dbReference type="Gene3D" id="3.30.430.20">
    <property type="entry name" value="Gnk2 domain, C-X8-C-X2-C motif"/>
    <property type="match status" value="2"/>
</dbReference>
<dbReference type="PROSITE" id="PS51473">
    <property type="entry name" value="GNK2"/>
    <property type="match status" value="2"/>
</dbReference>